<comment type="similarity">
    <text evidence="1">Belongs to the RdRP family.</text>
</comment>
<dbReference type="VEuPathDB" id="FungiDB:MCYG_02052"/>
<sequence length="1255" mass="141605">MASQRGLKSGGDLRRIIGDLNIGFDLDLPLQESSASSQNSTIEETCMKRITHIYWKGNLASAITQFADWESSLFPGRQMFRENLRDYDTIDSLSSAALRRGFNVRLRMRSEKEKALVYEKLGDILSDNSWMIRNSLASDGNSTLSPLRGCSFTSTITVATPDTPVPEASSKLVKRKQNNNSEVFSTAPSSPILDFDTLSLSDNCDDGDGSDTYTLSDFANFEGFDFDFASPSKKQKQLKLEGYGFRSTVKVPEPPATPNRNEERQPKINSRMKGTKCLSGPNLPNPKMFSSTNNINPDTSFASTTVTVVFADSHITTPDTSFESIRPNSSFPKYPIVSIPTRLTLLDEEKRDRTVIDLAKNGPFSKRATWFKELTLRYRYEAERVARGCGISFETIDTENTLPEDLSYDAFWQMLYRGSNMNKLERSKHGAWNLAVGNFIDSETHEMVVLSGELEWGKNGSLILILHPLKIEKSHRFARRYGADRFMEITIPMKNDRSGRDAELFVKAISKWLSAENHYLFGRIWRAFYIEDLKSKSKAKSPGGAGRKKVFLFAVDGDDFLKVPPEVSPLDELSGSRTPMTVEQLVNWHILYPKNKHQEDYKLFNRIRLGLSRTTPTITLRPEEVIYDNDPRQEQMSDGCALISKSLGKAITDSLGLSKVPACFQGRFAGAKGIWIVARDDQCPQVNGLRQTFETDRGYWMVINASQLKVKPPPCDRGVLLDKHQMTFDVSSYARTPQSVYLNTQFLMVLQNAGINKEYLSFIIQMEADKFYDGYLEIIRTGDSAACRDWIKRMGGSTAVKATMSDGFPPDTLGQIIMLLDAGFLPSKLYFLRRLFKFYFDNYLQKLGDLKIKIPKSTYVYCIADPYGVLEEGEVHLAPGDNWEDTPDLDGIDILVARAPAHLPSDIQKCRAIFHPALRHLKGVAIFSTKGDVPLASLLSGGDYDGDEVWACWEPGLVNPFRNQPFQEIPKPEKYGLIKVSQRVVDFSCLLSHLADTRKSGYEYPAANRLAYRRSIGPATPDNPAYKNPEIPEWKADNILDCLKFEVIKNVTNKLHGRLNKDCPSDGILRVDGDLVAIWNMTWNRANQERNMASNKDKTKCTKLLDAIQGIRKQVERACQSYMANSLSYGAKITLASEILMAIQPPEFDHKLSIVWRESEHEWKKLLASCAYHSFPESLFPWHAAAEILCEIKCRAVGSWHGVTSPIYQVLDVSTSKVKKAEAERRKADPEDLLISQYFDEQAAFDDDDDWFSVA</sequence>
<reference evidence="4" key="1">
    <citation type="journal article" date="2012" name="MBio">
        <title>Comparative genome analysis of Trichophyton rubrum and related dermatophytes reveals candidate genes involved in infection.</title>
        <authorList>
            <person name="Martinez D.A."/>
            <person name="Oliver B.G."/>
            <person name="Graeser Y."/>
            <person name="Goldberg J.M."/>
            <person name="Li W."/>
            <person name="Martinez-Rossi N.M."/>
            <person name="Monod M."/>
            <person name="Shelest E."/>
            <person name="Barton R.C."/>
            <person name="Birch E."/>
            <person name="Brakhage A.A."/>
            <person name="Chen Z."/>
            <person name="Gurr S.J."/>
            <person name="Heiman D."/>
            <person name="Heitman J."/>
            <person name="Kosti I."/>
            <person name="Rossi A."/>
            <person name="Saif S."/>
            <person name="Samalova M."/>
            <person name="Saunders C.W."/>
            <person name="Shea T."/>
            <person name="Summerbell R.C."/>
            <person name="Xu J."/>
            <person name="Young S."/>
            <person name="Zeng Q."/>
            <person name="Birren B.W."/>
            <person name="Cuomo C.A."/>
            <person name="White T.C."/>
        </authorList>
    </citation>
    <scope>NUCLEOTIDE SEQUENCE [LARGE SCALE GENOMIC DNA]</scope>
    <source>
        <strain evidence="4">ATCC MYA-4605 / CBS 113480</strain>
    </source>
</reference>
<organism evidence="3 4">
    <name type="scientific">Arthroderma otae (strain ATCC MYA-4605 / CBS 113480)</name>
    <name type="common">Microsporum canis</name>
    <dbReference type="NCBI Taxonomy" id="554155"/>
    <lineage>
        <taxon>Eukaryota</taxon>
        <taxon>Fungi</taxon>
        <taxon>Dikarya</taxon>
        <taxon>Ascomycota</taxon>
        <taxon>Pezizomycotina</taxon>
        <taxon>Eurotiomycetes</taxon>
        <taxon>Eurotiomycetidae</taxon>
        <taxon>Onygenales</taxon>
        <taxon>Arthrodermataceae</taxon>
        <taxon>Microsporum</taxon>
    </lineage>
</organism>
<keyword evidence="1 3" id="KW-0696">RNA-directed RNA polymerase</keyword>
<dbReference type="EMBL" id="DS995702">
    <property type="protein sequence ID" value="EEQ29233.1"/>
    <property type="molecule type" value="Genomic_DNA"/>
</dbReference>
<evidence type="ECO:0000313" key="3">
    <source>
        <dbReference type="EMBL" id="EEQ29233.1"/>
    </source>
</evidence>
<keyword evidence="1" id="KW-0548">Nucleotidyltransferase</keyword>
<dbReference type="eggNOG" id="KOG0988">
    <property type="taxonomic scope" value="Eukaryota"/>
</dbReference>
<keyword evidence="4" id="KW-1185">Reference proteome</keyword>
<dbReference type="GO" id="GO:0031380">
    <property type="term" value="C:nuclear RNA-directed RNA polymerase complex"/>
    <property type="evidence" value="ECO:0007669"/>
    <property type="project" value="TreeGrafter"/>
</dbReference>
<dbReference type="EC" id="2.7.7.48" evidence="1"/>
<dbReference type="AlphaFoldDB" id="C5FIG4"/>
<dbReference type="Proteomes" id="UP000002035">
    <property type="component" value="Unassembled WGS sequence"/>
</dbReference>
<dbReference type="PANTHER" id="PTHR23079">
    <property type="entry name" value="RNA-DEPENDENT RNA POLYMERASE"/>
    <property type="match status" value="1"/>
</dbReference>
<dbReference type="STRING" id="554155.C5FIG4"/>
<feature type="domain" description="RDRP core" evidence="2">
    <location>
        <begin position="464"/>
        <end position="969"/>
    </location>
</feature>
<dbReference type="InterPro" id="IPR057596">
    <property type="entry name" value="RDRP_core"/>
</dbReference>
<dbReference type="OMA" id="DRNTHQE"/>
<dbReference type="GO" id="GO:0003968">
    <property type="term" value="F:RNA-directed RNA polymerase activity"/>
    <property type="evidence" value="ECO:0007669"/>
    <property type="project" value="UniProtKB-KW"/>
</dbReference>
<proteinExistence type="inferred from homology"/>
<accession>C5FIG4</accession>
<protein>
    <recommendedName>
        <fullName evidence="1">RNA-dependent RNA polymerase</fullName>
        <ecNumber evidence="1">2.7.7.48</ecNumber>
    </recommendedName>
</protein>
<dbReference type="HOGENOM" id="CLU_002322_0_0_1"/>
<comment type="catalytic activity">
    <reaction evidence="1">
        <text>RNA(n) + a ribonucleoside 5'-triphosphate = RNA(n+1) + diphosphate</text>
        <dbReference type="Rhea" id="RHEA:21248"/>
        <dbReference type="Rhea" id="RHEA-COMP:14527"/>
        <dbReference type="Rhea" id="RHEA-COMP:17342"/>
        <dbReference type="ChEBI" id="CHEBI:33019"/>
        <dbReference type="ChEBI" id="CHEBI:61557"/>
        <dbReference type="ChEBI" id="CHEBI:140395"/>
        <dbReference type="EC" id="2.7.7.48"/>
    </reaction>
</comment>
<dbReference type="GO" id="GO:0003723">
    <property type="term" value="F:RNA binding"/>
    <property type="evidence" value="ECO:0007669"/>
    <property type="project" value="UniProtKB-KW"/>
</dbReference>
<dbReference type="RefSeq" id="XP_002849118.1">
    <property type="nucleotide sequence ID" value="XM_002849072.1"/>
</dbReference>
<gene>
    <name evidence="3" type="ORF">MCYG_02052</name>
</gene>
<evidence type="ECO:0000256" key="1">
    <source>
        <dbReference type="RuleBase" id="RU363098"/>
    </source>
</evidence>
<dbReference type="Pfam" id="PF05183">
    <property type="entry name" value="RdRP"/>
    <property type="match status" value="1"/>
</dbReference>
<keyword evidence="1" id="KW-0808">Transferase</keyword>
<dbReference type="GeneID" id="9229172"/>
<dbReference type="OrthoDB" id="10055769at2759"/>
<name>C5FIG4_ARTOC</name>
<evidence type="ECO:0000259" key="2">
    <source>
        <dbReference type="Pfam" id="PF05183"/>
    </source>
</evidence>
<keyword evidence="1" id="KW-0694">RNA-binding</keyword>
<dbReference type="InterPro" id="IPR007855">
    <property type="entry name" value="RDRP"/>
</dbReference>
<dbReference type="GO" id="GO:0030422">
    <property type="term" value="P:siRNA processing"/>
    <property type="evidence" value="ECO:0007669"/>
    <property type="project" value="TreeGrafter"/>
</dbReference>
<evidence type="ECO:0000313" key="4">
    <source>
        <dbReference type="Proteomes" id="UP000002035"/>
    </source>
</evidence>
<dbReference type="PANTHER" id="PTHR23079:SF14">
    <property type="entry name" value="RNA-DEPENDENT RNA POLYMERASE"/>
    <property type="match status" value="1"/>
</dbReference>